<dbReference type="RefSeq" id="WP_301732009.1">
    <property type="nucleotide sequence ID" value="NZ_JAUKFM010000001.1"/>
</dbReference>
<reference evidence="2" key="1">
    <citation type="submission" date="2023-07" db="EMBL/GenBank/DDBJ databases">
        <title>Insights into the diversity of cutaneous corynebacteria.</title>
        <authorList>
            <person name="Bruggemann H."/>
            <person name="Poehlein A."/>
        </authorList>
    </citation>
    <scope>NUCLEOTIDE SEQUENCE</scope>
    <source>
        <strain evidence="2">P7_F1</strain>
    </source>
</reference>
<evidence type="ECO:0000313" key="2">
    <source>
        <dbReference type="EMBL" id="MDN8619247.1"/>
    </source>
</evidence>
<evidence type="ECO:0000256" key="1">
    <source>
        <dbReference type="SAM" id="Phobius"/>
    </source>
</evidence>
<dbReference type="Proteomes" id="UP001174347">
    <property type="component" value="Unassembled WGS sequence"/>
</dbReference>
<feature type="transmembrane region" description="Helical" evidence="1">
    <location>
        <begin position="25"/>
        <end position="46"/>
    </location>
</feature>
<keyword evidence="1" id="KW-0812">Transmembrane</keyword>
<keyword evidence="1" id="KW-0472">Membrane</keyword>
<feature type="transmembrane region" description="Helical" evidence="1">
    <location>
        <begin position="58"/>
        <end position="77"/>
    </location>
</feature>
<proteinExistence type="predicted"/>
<name>A0ABT8Q1P3_9CORY</name>
<keyword evidence="3" id="KW-1185">Reference proteome</keyword>
<feature type="transmembrane region" description="Helical" evidence="1">
    <location>
        <begin position="292"/>
        <end position="311"/>
    </location>
</feature>
<protein>
    <submittedName>
        <fullName evidence="2">DUF2029 domain-containing protein</fullName>
    </submittedName>
</protein>
<feature type="transmembrane region" description="Helical" evidence="1">
    <location>
        <begin position="237"/>
        <end position="255"/>
    </location>
</feature>
<sequence length="388" mass="42774">MTEYPHAGTWPTVLLGWLTGENITAFYIGFTIMTLLVDAAFLALLLRHHPTQPRAFWAAWFWVFFGTAAGHAFVWRLDIFPALAVAGAAALLATHPLIASALLGFATTMKLWPGVLAAGLVGRFNRSATWQRLLVFFCTIIAVCAITVATCGTERLLSPLNYQGVRGLQLESIPATFLLLQAHRHPGRWDLGYAASKSFEISGPGVDTAIRWSTIAIIIMLVFAVGWALYRLCAGGWTTRTTMAFFSVMVLLLIATNKVFSPQYIVWLGPLLAVVIRQRLPQGFTTLRVVQCLLAVCAIIAAALGTLVYPFNYDYIWHYVGENMFPVYLLVARNILIVVMAIIGLIWFALEVALAGKLERAGIHQPRAPIALAQPVLRRRGGRHSLRS</sequence>
<feature type="transmembrane region" description="Helical" evidence="1">
    <location>
        <begin position="133"/>
        <end position="150"/>
    </location>
</feature>
<evidence type="ECO:0000313" key="3">
    <source>
        <dbReference type="Proteomes" id="UP001174347"/>
    </source>
</evidence>
<accession>A0ABT8Q1P3</accession>
<keyword evidence="1" id="KW-1133">Transmembrane helix</keyword>
<comment type="caution">
    <text evidence="2">The sequence shown here is derived from an EMBL/GenBank/DDBJ whole genome shotgun (WGS) entry which is preliminary data.</text>
</comment>
<dbReference type="EMBL" id="JAUKFM010000001">
    <property type="protein sequence ID" value="MDN8619247.1"/>
    <property type="molecule type" value="Genomic_DNA"/>
</dbReference>
<organism evidence="2 3">
    <name type="scientific">Corynebacterium kefirresidentii</name>
    <dbReference type="NCBI Taxonomy" id="1979527"/>
    <lineage>
        <taxon>Bacteria</taxon>
        <taxon>Bacillati</taxon>
        <taxon>Actinomycetota</taxon>
        <taxon>Actinomycetes</taxon>
        <taxon>Mycobacteriales</taxon>
        <taxon>Corynebacteriaceae</taxon>
        <taxon>Corynebacterium</taxon>
    </lineage>
</organism>
<feature type="transmembrane region" description="Helical" evidence="1">
    <location>
        <begin position="331"/>
        <end position="350"/>
    </location>
</feature>
<feature type="transmembrane region" description="Helical" evidence="1">
    <location>
        <begin position="261"/>
        <end position="280"/>
    </location>
</feature>
<gene>
    <name evidence="2" type="ORF">Q0N36_01420</name>
</gene>
<feature type="transmembrane region" description="Helical" evidence="1">
    <location>
        <begin position="209"/>
        <end position="230"/>
    </location>
</feature>